<gene>
    <name evidence="2" type="ORF">PoB_002889300</name>
</gene>
<feature type="region of interest" description="Disordered" evidence="1">
    <location>
        <begin position="111"/>
        <end position="130"/>
    </location>
</feature>
<comment type="caution">
    <text evidence="2">The sequence shown here is derived from an EMBL/GenBank/DDBJ whole genome shotgun (WGS) entry which is preliminary data.</text>
</comment>
<dbReference type="Proteomes" id="UP000735302">
    <property type="component" value="Unassembled WGS sequence"/>
</dbReference>
<reference evidence="2 3" key="1">
    <citation type="journal article" date="2021" name="Elife">
        <title>Chloroplast acquisition without the gene transfer in kleptoplastic sea slugs, Plakobranchus ocellatus.</title>
        <authorList>
            <person name="Maeda T."/>
            <person name="Takahashi S."/>
            <person name="Yoshida T."/>
            <person name="Shimamura S."/>
            <person name="Takaki Y."/>
            <person name="Nagai Y."/>
            <person name="Toyoda A."/>
            <person name="Suzuki Y."/>
            <person name="Arimoto A."/>
            <person name="Ishii H."/>
            <person name="Satoh N."/>
            <person name="Nishiyama T."/>
            <person name="Hasebe M."/>
            <person name="Maruyama T."/>
            <person name="Minagawa J."/>
            <person name="Obokata J."/>
            <person name="Shigenobu S."/>
        </authorList>
    </citation>
    <scope>NUCLEOTIDE SEQUENCE [LARGE SCALE GENOMIC DNA]</scope>
</reference>
<organism evidence="2 3">
    <name type="scientific">Plakobranchus ocellatus</name>
    <dbReference type="NCBI Taxonomy" id="259542"/>
    <lineage>
        <taxon>Eukaryota</taxon>
        <taxon>Metazoa</taxon>
        <taxon>Spiralia</taxon>
        <taxon>Lophotrochozoa</taxon>
        <taxon>Mollusca</taxon>
        <taxon>Gastropoda</taxon>
        <taxon>Heterobranchia</taxon>
        <taxon>Euthyneura</taxon>
        <taxon>Panpulmonata</taxon>
        <taxon>Sacoglossa</taxon>
        <taxon>Placobranchoidea</taxon>
        <taxon>Plakobranchidae</taxon>
        <taxon>Plakobranchus</taxon>
    </lineage>
</organism>
<dbReference type="EMBL" id="BLXT01003580">
    <property type="protein sequence ID" value="GFO02388.1"/>
    <property type="molecule type" value="Genomic_DNA"/>
</dbReference>
<keyword evidence="3" id="KW-1185">Reference proteome</keyword>
<accession>A0AAV4A6N2</accession>
<proteinExistence type="predicted"/>
<name>A0AAV4A6N2_9GAST</name>
<evidence type="ECO:0000313" key="3">
    <source>
        <dbReference type="Proteomes" id="UP000735302"/>
    </source>
</evidence>
<protein>
    <submittedName>
        <fullName evidence="2">Uncharacterized protein</fullName>
    </submittedName>
</protein>
<sequence length="130" mass="14743">MNEHVCKACRGNTFANFKCDLHLSSNERIQRRLSDSTGKLGVKILKDLIYEDPGFNSQPYFLVLMMGSHREAVHYTIARHGKTSKMMKTYDDAIIITIKRTNSRADQACKLQPQPTDHSPWSAPFDLSGV</sequence>
<evidence type="ECO:0000313" key="2">
    <source>
        <dbReference type="EMBL" id="GFO02388.1"/>
    </source>
</evidence>
<evidence type="ECO:0000256" key="1">
    <source>
        <dbReference type="SAM" id="MobiDB-lite"/>
    </source>
</evidence>
<dbReference type="AlphaFoldDB" id="A0AAV4A6N2"/>